<dbReference type="EMBL" id="JXJN01017660">
    <property type="status" value="NOT_ANNOTATED_CDS"/>
    <property type="molecule type" value="Genomic_DNA"/>
</dbReference>
<evidence type="ECO:0008006" key="4">
    <source>
        <dbReference type="Google" id="ProtNLM"/>
    </source>
</evidence>
<name>A0A1B0BNX9_9MUSC</name>
<feature type="transmembrane region" description="Helical" evidence="1">
    <location>
        <begin position="94"/>
        <end position="118"/>
    </location>
</feature>
<protein>
    <recommendedName>
        <fullName evidence="4">Major facilitator superfamily (MFS) profile domain-containing protein</fullName>
    </recommendedName>
</protein>
<sequence>MFRASQIASEETLPALSVITFNENLTKSRFQKFFAKKPQGYGLVTNLTRQPRPTKYPIAIIFVLLTKLLEAFAANGMRTILALYLRDDLNLSESVSTIVLHIFNFFGQFCPIFGAILADSYMGNVRSITSFYFLYGFGWLLLIITSLPYLGSVLM</sequence>
<proteinExistence type="predicted"/>
<dbReference type="VEuPathDB" id="VectorBase:GPPI035947"/>
<reference evidence="2" key="2">
    <citation type="submission" date="2020-05" db="UniProtKB">
        <authorList>
            <consortium name="EnsemblMetazoa"/>
        </authorList>
    </citation>
    <scope>IDENTIFICATION</scope>
    <source>
        <strain evidence="2">IAEA</strain>
    </source>
</reference>
<keyword evidence="1" id="KW-0812">Transmembrane</keyword>
<keyword evidence="1" id="KW-1133">Transmembrane helix</keyword>
<keyword evidence="3" id="KW-1185">Reference proteome</keyword>
<evidence type="ECO:0000313" key="2">
    <source>
        <dbReference type="EnsemblMetazoa" id="GPPI035947-PA"/>
    </source>
</evidence>
<accession>A0A1B0BNX9</accession>
<evidence type="ECO:0000256" key="1">
    <source>
        <dbReference type="SAM" id="Phobius"/>
    </source>
</evidence>
<dbReference type="EnsemblMetazoa" id="GPPI035947-RA">
    <property type="protein sequence ID" value="GPPI035947-PA"/>
    <property type="gene ID" value="GPPI035947"/>
</dbReference>
<dbReference type="SUPFAM" id="SSF103473">
    <property type="entry name" value="MFS general substrate transporter"/>
    <property type="match status" value="1"/>
</dbReference>
<feature type="transmembrane region" description="Helical" evidence="1">
    <location>
        <begin position="56"/>
        <end position="74"/>
    </location>
</feature>
<organism evidence="2 3">
    <name type="scientific">Glossina palpalis gambiensis</name>
    <dbReference type="NCBI Taxonomy" id="67801"/>
    <lineage>
        <taxon>Eukaryota</taxon>
        <taxon>Metazoa</taxon>
        <taxon>Ecdysozoa</taxon>
        <taxon>Arthropoda</taxon>
        <taxon>Hexapoda</taxon>
        <taxon>Insecta</taxon>
        <taxon>Pterygota</taxon>
        <taxon>Neoptera</taxon>
        <taxon>Endopterygota</taxon>
        <taxon>Diptera</taxon>
        <taxon>Brachycera</taxon>
        <taxon>Muscomorpha</taxon>
        <taxon>Hippoboscoidea</taxon>
        <taxon>Glossinidae</taxon>
        <taxon>Glossina</taxon>
    </lineage>
</organism>
<evidence type="ECO:0000313" key="3">
    <source>
        <dbReference type="Proteomes" id="UP000092460"/>
    </source>
</evidence>
<keyword evidence="1" id="KW-0472">Membrane</keyword>
<reference evidence="3" key="1">
    <citation type="submission" date="2015-01" db="EMBL/GenBank/DDBJ databases">
        <authorList>
            <person name="Aksoy S."/>
            <person name="Warren W."/>
            <person name="Wilson R.K."/>
        </authorList>
    </citation>
    <scope>NUCLEOTIDE SEQUENCE [LARGE SCALE GENOMIC DNA]</scope>
    <source>
        <strain evidence="3">IAEA</strain>
    </source>
</reference>
<dbReference type="Gene3D" id="1.20.1250.20">
    <property type="entry name" value="MFS general substrate transporter like domains"/>
    <property type="match status" value="1"/>
</dbReference>
<dbReference type="AlphaFoldDB" id="A0A1B0BNX9"/>
<dbReference type="InterPro" id="IPR036259">
    <property type="entry name" value="MFS_trans_sf"/>
</dbReference>
<dbReference type="Proteomes" id="UP000092460">
    <property type="component" value="Unassembled WGS sequence"/>
</dbReference>
<feature type="transmembrane region" description="Helical" evidence="1">
    <location>
        <begin position="130"/>
        <end position="150"/>
    </location>
</feature>